<protein>
    <submittedName>
        <fullName evidence="1">Phage late control D family protein</fullName>
    </submittedName>
</protein>
<accession>A0A3M8T3Z9</accession>
<dbReference type="RefSeq" id="WP_123086313.1">
    <property type="nucleotide sequence ID" value="NZ_RIBS01000001.1"/>
</dbReference>
<evidence type="ECO:0000313" key="2">
    <source>
        <dbReference type="Proteomes" id="UP000267049"/>
    </source>
</evidence>
<dbReference type="EMBL" id="RIBS01000001">
    <property type="protein sequence ID" value="RNF86194.1"/>
    <property type="molecule type" value="Genomic_DNA"/>
</dbReference>
<dbReference type="Gene3D" id="3.55.50.10">
    <property type="entry name" value="Baseplate protein-like domains"/>
    <property type="match status" value="1"/>
</dbReference>
<dbReference type="SUPFAM" id="SSF69279">
    <property type="entry name" value="Phage tail proteins"/>
    <property type="match status" value="1"/>
</dbReference>
<dbReference type="OrthoDB" id="1907165at2"/>
<dbReference type="Proteomes" id="UP000267049">
    <property type="component" value="Unassembled WGS sequence"/>
</dbReference>
<name>A0A3M8T3Z9_9GAMM</name>
<gene>
    <name evidence="1" type="ORF">EER27_01850</name>
</gene>
<organism evidence="1 2">
    <name type="scientific">Montanilutibacter psychrotolerans</name>
    <dbReference type="NCBI Taxonomy" id="1327343"/>
    <lineage>
        <taxon>Bacteria</taxon>
        <taxon>Pseudomonadati</taxon>
        <taxon>Pseudomonadota</taxon>
        <taxon>Gammaproteobacteria</taxon>
        <taxon>Lysobacterales</taxon>
        <taxon>Lysobacteraceae</taxon>
        <taxon>Montanilutibacter</taxon>
    </lineage>
</organism>
<comment type="caution">
    <text evidence="1">The sequence shown here is derived from an EMBL/GenBank/DDBJ whole genome shotgun (WGS) entry which is preliminary data.</text>
</comment>
<dbReference type="Gene3D" id="2.30.110.50">
    <property type="match status" value="1"/>
</dbReference>
<dbReference type="Gene3D" id="4.10.220.110">
    <property type="match status" value="1"/>
</dbReference>
<sequence length="363" mass="39253">MPDGSASQDAIYRARPTLRFGGQFDERAGNLVQRMVMDESEGGLRALELVLSNWASTTDGSAELAFDQSRNVRLGGPIEVFGGEVARPCELFRGHITAIETILERGKPPELRLCAEDALLSARLARRSRVFTDQAPSAVVRALCGDLGLTPVLSGLDAPTASWAQIDETDLAFLRRLLARFDADAQVVGTDLHVSPRADVQRAQISIDAEHDLRAIRVCADLAEQATAVVVRGWDPSSGRAVKAQASAISNAGPGEGRDGAGLLRDAFGDRPDNLGHLAVSQQEEAQALAEAAFDRRARRFVRAVGVTEGNPNLRVGVRLVMRGLGARFDNEYYVVRTRHCYDTQQGYSTEFCAECAYLGGSQ</sequence>
<evidence type="ECO:0000313" key="1">
    <source>
        <dbReference type="EMBL" id="RNF86194.1"/>
    </source>
</evidence>
<proteinExistence type="predicted"/>
<dbReference type="AlphaFoldDB" id="A0A3M8T3Z9"/>
<keyword evidence="2" id="KW-1185">Reference proteome</keyword>
<reference evidence="1 2" key="1">
    <citation type="submission" date="2018-11" db="EMBL/GenBank/DDBJ databases">
        <title>Lysobacter cryohumiis sp. nov., isolated from soil in the Tianshan Mountains, Xinjiang, China.</title>
        <authorList>
            <person name="Luo Y."/>
            <person name="Sheng H."/>
        </authorList>
    </citation>
    <scope>NUCLEOTIDE SEQUENCE [LARGE SCALE GENOMIC DNA]</scope>
    <source>
        <strain evidence="1 2">ZS60</strain>
    </source>
</reference>
<dbReference type="Pfam" id="PF05954">
    <property type="entry name" value="Phage_GPD"/>
    <property type="match status" value="1"/>
</dbReference>